<name>B0DR55_LACBS</name>
<feature type="transmembrane region" description="Helical" evidence="1">
    <location>
        <begin position="36"/>
        <end position="55"/>
    </location>
</feature>
<gene>
    <name evidence="2" type="ORF">LACBIDRAFT_331954</name>
</gene>
<keyword evidence="1" id="KW-0812">Transmembrane</keyword>
<dbReference type="EMBL" id="DS547127">
    <property type="protein sequence ID" value="EDR03004.1"/>
    <property type="molecule type" value="Genomic_DNA"/>
</dbReference>
<dbReference type="RefSeq" id="XP_001886427.1">
    <property type="nucleotide sequence ID" value="XM_001886392.1"/>
</dbReference>
<dbReference type="GeneID" id="6082042"/>
<keyword evidence="1" id="KW-1133">Transmembrane helix</keyword>
<keyword evidence="1" id="KW-0472">Membrane</keyword>
<evidence type="ECO:0000313" key="2">
    <source>
        <dbReference type="EMBL" id="EDR03004.1"/>
    </source>
</evidence>
<dbReference type="KEGG" id="lbc:LACBIDRAFT_331954"/>
<organism evidence="3">
    <name type="scientific">Laccaria bicolor (strain S238N-H82 / ATCC MYA-4686)</name>
    <name type="common">Bicoloured deceiver</name>
    <name type="synonym">Laccaria laccata var. bicolor</name>
    <dbReference type="NCBI Taxonomy" id="486041"/>
    <lineage>
        <taxon>Eukaryota</taxon>
        <taxon>Fungi</taxon>
        <taxon>Dikarya</taxon>
        <taxon>Basidiomycota</taxon>
        <taxon>Agaricomycotina</taxon>
        <taxon>Agaricomycetes</taxon>
        <taxon>Agaricomycetidae</taxon>
        <taxon>Agaricales</taxon>
        <taxon>Agaricineae</taxon>
        <taxon>Hydnangiaceae</taxon>
        <taxon>Laccaria</taxon>
    </lineage>
</organism>
<dbReference type="InParanoid" id="B0DR55"/>
<dbReference type="Proteomes" id="UP000001194">
    <property type="component" value="Unassembled WGS sequence"/>
</dbReference>
<sequence>MWCRCPWAFVLLSMGVLLSWHAGIHVTGLWFVGATLTPWAVGIVNIGGPIAPNICTSSLKQPLLRGAVAPAKLNLENEPNSRAEDLTVIAEPTMPTSDSATGPDSGAEDLVPIIKKPDLHLSSVLPHLPLPHPHLVNSLLYSLHSWQSEVIRNGILKGIEAIESAG</sequence>
<dbReference type="HOGENOM" id="CLU_1603009_0_0_1"/>
<evidence type="ECO:0000313" key="3">
    <source>
        <dbReference type="Proteomes" id="UP000001194"/>
    </source>
</evidence>
<proteinExistence type="predicted"/>
<reference evidence="2 3" key="1">
    <citation type="journal article" date="2008" name="Nature">
        <title>The genome of Laccaria bicolor provides insights into mycorrhizal symbiosis.</title>
        <authorList>
            <person name="Martin F."/>
            <person name="Aerts A."/>
            <person name="Ahren D."/>
            <person name="Brun A."/>
            <person name="Danchin E.G.J."/>
            <person name="Duchaussoy F."/>
            <person name="Gibon J."/>
            <person name="Kohler A."/>
            <person name="Lindquist E."/>
            <person name="Pereda V."/>
            <person name="Salamov A."/>
            <person name="Shapiro H.J."/>
            <person name="Wuyts J."/>
            <person name="Blaudez D."/>
            <person name="Buee M."/>
            <person name="Brokstein P."/>
            <person name="Canbaeck B."/>
            <person name="Cohen D."/>
            <person name="Courty P.E."/>
            <person name="Coutinho P.M."/>
            <person name="Delaruelle C."/>
            <person name="Detter J.C."/>
            <person name="Deveau A."/>
            <person name="DiFazio S."/>
            <person name="Duplessis S."/>
            <person name="Fraissinet-Tachet L."/>
            <person name="Lucic E."/>
            <person name="Frey-Klett P."/>
            <person name="Fourrey C."/>
            <person name="Feussner I."/>
            <person name="Gay G."/>
            <person name="Grimwood J."/>
            <person name="Hoegger P.J."/>
            <person name="Jain P."/>
            <person name="Kilaru S."/>
            <person name="Labbe J."/>
            <person name="Lin Y.C."/>
            <person name="Legue V."/>
            <person name="Le Tacon F."/>
            <person name="Marmeisse R."/>
            <person name="Melayah D."/>
            <person name="Montanini B."/>
            <person name="Muratet M."/>
            <person name="Nehls U."/>
            <person name="Niculita-Hirzel H."/>
            <person name="Oudot-Le Secq M.P."/>
            <person name="Peter M."/>
            <person name="Quesneville H."/>
            <person name="Rajashekar B."/>
            <person name="Reich M."/>
            <person name="Rouhier N."/>
            <person name="Schmutz J."/>
            <person name="Yin T."/>
            <person name="Chalot M."/>
            <person name="Henrissat B."/>
            <person name="Kuees U."/>
            <person name="Lucas S."/>
            <person name="Van de Peer Y."/>
            <person name="Podila G.K."/>
            <person name="Polle A."/>
            <person name="Pukkila P.J."/>
            <person name="Richardson P.M."/>
            <person name="Rouze P."/>
            <person name="Sanders I.R."/>
            <person name="Stajich J.E."/>
            <person name="Tunlid A."/>
            <person name="Tuskan G."/>
            <person name="Grigoriev I.V."/>
        </authorList>
    </citation>
    <scope>NUCLEOTIDE SEQUENCE [LARGE SCALE GENOMIC DNA]</scope>
    <source>
        <strain evidence="3">S238N-H82 / ATCC MYA-4686</strain>
    </source>
</reference>
<dbReference type="AlphaFoldDB" id="B0DR55"/>
<feature type="transmembrane region" description="Helical" evidence="1">
    <location>
        <begin position="7"/>
        <end position="30"/>
    </location>
</feature>
<accession>B0DR55</accession>
<evidence type="ECO:0000256" key="1">
    <source>
        <dbReference type="SAM" id="Phobius"/>
    </source>
</evidence>
<protein>
    <submittedName>
        <fullName evidence="2">Predicted protein</fullName>
    </submittedName>
</protein>
<keyword evidence="3" id="KW-1185">Reference proteome</keyword>